<dbReference type="RefSeq" id="WP_172686003.1">
    <property type="nucleotide sequence ID" value="NZ_KM521836.1"/>
</dbReference>
<keyword evidence="1" id="KW-0614">Plasmid</keyword>
<accession>A0A0D4ZYY8</accession>
<geneLocation type="plasmid" evidence="1">
    <name>p12-00322</name>
</geneLocation>
<evidence type="ECO:0000313" key="1">
    <source>
        <dbReference type="EMBL" id="AJW29131.1"/>
    </source>
</evidence>
<sequence length="263" mass="30906">MEVIVLDDKLFNQNKLQKDQITHNKNGSRPYYYSFKRNNNNICVPFRTNTRKVPNKYKEKLGNLQPYKPDSAVDLTKSIVLSNEEYQKHKSRANIPSKVNKFLKEPAQRESIERKFDTMLNDYIEAKSKSSNIPLTKISTLQYFHNELNIQDTIDNKLTKNAINELISNGKSNRYNKLQSSLPNEKLDLLDDYETLYEFKNLTDYPAKINSNDMDNPYLEVEKNNKHFTLSALTIKNEPEKHVKDFLNYDIENEKNKDIDLDL</sequence>
<protein>
    <submittedName>
        <fullName evidence="1">Uncharacterized protein</fullName>
    </submittedName>
</protein>
<dbReference type="AlphaFoldDB" id="A0A0D4ZYY8"/>
<reference evidence="1" key="2">
    <citation type="journal article" date="2015" name="J. Antimicrob. Chemother.">
        <title>Linezolid resistance in clinical isolates of Staphylococcus epidermidis from German hospitals and characterization of two cfr-carrying plasmids.</title>
        <authorList>
            <person name="Bender J."/>
            <person name="Strommenger B."/>
            <person name="Steglich M."/>
            <person name="Zimmermann O."/>
            <person name="Fenner I."/>
            <person name="Lensing C."/>
            <person name="Dagwadordsch U."/>
            <person name="Kekule A.S."/>
            <person name="Werner G."/>
            <person name="Layer F."/>
        </authorList>
    </citation>
    <scope>NUCLEOTIDE SEQUENCE</scope>
    <source>
        <strain evidence="1">12-00322</strain>
        <plasmid evidence="1">p12-00322</plasmid>
    </source>
</reference>
<organism evidence="1">
    <name type="scientific">Staphylococcus epidermidis</name>
    <dbReference type="NCBI Taxonomy" id="1282"/>
    <lineage>
        <taxon>Bacteria</taxon>
        <taxon>Bacillati</taxon>
        <taxon>Bacillota</taxon>
        <taxon>Bacilli</taxon>
        <taxon>Bacillales</taxon>
        <taxon>Staphylococcaceae</taxon>
        <taxon>Staphylococcus</taxon>
    </lineage>
</organism>
<name>A0A0D4ZYY8_STAEP</name>
<proteinExistence type="predicted"/>
<dbReference type="EMBL" id="KM521836">
    <property type="protein sequence ID" value="AJW29131.1"/>
    <property type="molecule type" value="Genomic_DNA"/>
</dbReference>
<reference evidence="1" key="1">
    <citation type="submission" date="2014-09" db="EMBL/GenBank/DDBJ databases">
        <authorList>
            <person name="Bender J.K."/>
            <person name="Strommenger B."/>
            <person name="Steglich M."/>
            <person name="Zimmermann O."/>
            <person name="Fenner I."/>
            <person name="Lensing C."/>
            <person name="Dagwadordsch U."/>
            <person name="Werner G."/>
            <person name="Layer F."/>
        </authorList>
    </citation>
    <scope>NUCLEOTIDE SEQUENCE</scope>
    <source>
        <strain evidence="1">12-00322</strain>
        <plasmid evidence="1">p12-00322</plasmid>
    </source>
</reference>